<comment type="caution">
    <text evidence="2">The sequence shown here is derived from an EMBL/GenBank/DDBJ whole genome shotgun (WGS) entry which is preliminary data.</text>
</comment>
<dbReference type="Proteomes" id="UP000535838">
    <property type="component" value="Unassembled WGS sequence"/>
</dbReference>
<dbReference type="EMBL" id="JACJVQ010000024">
    <property type="protein sequence ID" value="MBB6637611.1"/>
    <property type="molecule type" value="Genomic_DNA"/>
</dbReference>
<name>A0A841T8U6_9BACL</name>
<keyword evidence="3" id="KW-1185">Reference proteome</keyword>
<dbReference type="Pfam" id="PF08867">
    <property type="entry name" value="FRG"/>
    <property type="match status" value="1"/>
</dbReference>
<dbReference type="InterPro" id="IPR014966">
    <property type="entry name" value="FRG-dom"/>
</dbReference>
<evidence type="ECO:0000313" key="3">
    <source>
        <dbReference type="Proteomes" id="UP000535838"/>
    </source>
</evidence>
<gene>
    <name evidence="2" type="ORF">H7B67_26105</name>
</gene>
<protein>
    <submittedName>
        <fullName evidence="2">FRG domain-containing protein</fullName>
    </submittedName>
</protein>
<feature type="domain" description="FRG" evidence="1">
    <location>
        <begin position="21"/>
        <end position="122"/>
    </location>
</feature>
<accession>A0A841T8U6</accession>
<evidence type="ECO:0000259" key="1">
    <source>
        <dbReference type="SMART" id="SM00901"/>
    </source>
</evidence>
<proteinExistence type="predicted"/>
<organism evidence="2 3">
    <name type="scientific">Cohnella thailandensis</name>
    <dbReference type="NCBI Taxonomy" id="557557"/>
    <lineage>
        <taxon>Bacteria</taxon>
        <taxon>Bacillati</taxon>
        <taxon>Bacillota</taxon>
        <taxon>Bacilli</taxon>
        <taxon>Bacillales</taxon>
        <taxon>Paenibacillaceae</taxon>
        <taxon>Cohnella</taxon>
    </lineage>
</organism>
<dbReference type="AlphaFoldDB" id="A0A841T8U6"/>
<dbReference type="RefSeq" id="WP_185122821.1">
    <property type="nucleotide sequence ID" value="NZ_JACJVQ010000024.1"/>
</dbReference>
<dbReference type="SMART" id="SM00901">
    <property type="entry name" value="FRG"/>
    <property type="match status" value="1"/>
</dbReference>
<sequence length="402" mass="47517">MEKRFKVTTISQYLDVIRENNFSEYIYRGQNEAYYGIEASGFRPYKGGWNSDVFYNIDEMKKEYYYKVIRRITSDEKVHFLAFCQHHGLPTNLVDFTTSPLIALFFACSGKTSSNSTSAEIYLLGKQRLVDITDLITDYPNQNFFDLLCFDKEFQRKILSKLEYLFEKNKVEYITWIDNLIGSYINNKMNLYGEPIGSEDDDLEEGEEEGESFEDIPNLINYKGKIKDDSDNTIRDLYYYLLNEIEDETLTYSDVYYLEDFEIIGELTTNVGARIYLVLLVNLLRIAYEVGERLLLELDIYFIYQPPNLFDRIVNQRGLFIYQPYIYSVETTYNFGILNYQSIIPDYIIEIEQYETILEELNILGINLESIYGDFDNIAKSIKYNNDLSLKKRKQLYNKKRI</sequence>
<evidence type="ECO:0000313" key="2">
    <source>
        <dbReference type="EMBL" id="MBB6637611.1"/>
    </source>
</evidence>
<reference evidence="2 3" key="1">
    <citation type="submission" date="2020-08" db="EMBL/GenBank/DDBJ databases">
        <title>Cohnella phylogeny.</title>
        <authorList>
            <person name="Dunlap C."/>
        </authorList>
    </citation>
    <scope>NUCLEOTIDE SEQUENCE [LARGE SCALE GENOMIC DNA]</scope>
    <source>
        <strain evidence="2 3">DSM 25241</strain>
    </source>
</reference>